<comment type="similarity">
    <text evidence="1">Belongs to the N-Me-Phe pilin family.</text>
</comment>
<evidence type="ECO:0000256" key="1">
    <source>
        <dbReference type="ARBA" id="ARBA00005233"/>
    </source>
</evidence>
<dbReference type="EMBL" id="AVCI01000006">
    <property type="protein sequence ID" value="KFN43214.1"/>
    <property type="molecule type" value="Genomic_DNA"/>
</dbReference>
<evidence type="ECO:0000313" key="4">
    <source>
        <dbReference type="EMBL" id="KFN43214.1"/>
    </source>
</evidence>
<keyword evidence="2" id="KW-0472">Membrane</keyword>
<dbReference type="AlphaFoldDB" id="A0A091AX12"/>
<comment type="caution">
    <text evidence="4">The sequence shown here is derived from an EMBL/GenBank/DDBJ whole genome shotgun (WGS) entry which is preliminary data.</text>
</comment>
<evidence type="ECO:0000313" key="5">
    <source>
        <dbReference type="Proteomes" id="UP000029385"/>
    </source>
</evidence>
<reference evidence="4 5" key="1">
    <citation type="submission" date="2013-09" db="EMBL/GenBank/DDBJ databases">
        <title>Genome sequencing of Arenimonas oryziterrae.</title>
        <authorList>
            <person name="Chen F."/>
            <person name="Wang G."/>
        </authorList>
    </citation>
    <scope>NUCLEOTIDE SEQUENCE [LARGE SCALE GENOMIC DNA]</scope>
    <source>
        <strain evidence="4 5">YC6267</strain>
    </source>
</reference>
<protein>
    <recommendedName>
        <fullName evidence="3">GYF domain-containing protein</fullName>
    </recommendedName>
</protein>
<evidence type="ECO:0000259" key="3">
    <source>
        <dbReference type="Pfam" id="PF14237"/>
    </source>
</evidence>
<keyword evidence="5" id="KW-1185">Reference proteome</keyword>
<dbReference type="Proteomes" id="UP000029385">
    <property type="component" value="Unassembled WGS sequence"/>
</dbReference>
<name>A0A091AX12_9GAMM</name>
<sequence>MYADRSGQQRGPVDAATLRDAYRRGDVAADALVWREGMAQWAPLSQVAAELGLVINTPPPLPGGLPPMSPAAQAAAYMPVATQKKSGLSGCWIIAIVLGVVFLVVMAMMAAIAIPAYQEYVSRAQFVEATILAEDLKPAVEQHYQRVGTCPTNESPFQAPETYAGRYVARIELQGGPKPCEITAIFRTDESVTSVLRGSRVTMSGVPDGDSFTWTCRSSIPERYRRNSCQ</sequence>
<gene>
    <name evidence="4" type="ORF">N789_11670</name>
</gene>
<dbReference type="Pfam" id="PF00114">
    <property type="entry name" value="Pilin"/>
    <property type="match status" value="1"/>
</dbReference>
<dbReference type="PATRIC" id="fig|1121015.4.peg.1812"/>
<keyword evidence="2" id="KW-1133">Transmembrane helix</keyword>
<keyword evidence="2" id="KW-0812">Transmembrane</keyword>
<dbReference type="SUPFAM" id="SSF54523">
    <property type="entry name" value="Pili subunits"/>
    <property type="match status" value="1"/>
</dbReference>
<proteinExistence type="inferred from homology"/>
<dbReference type="eggNOG" id="COG4969">
    <property type="taxonomic scope" value="Bacteria"/>
</dbReference>
<dbReference type="STRING" id="1121015.GCA_000420545_02565"/>
<dbReference type="Pfam" id="PF14237">
    <property type="entry name" value="GYF_2"/>
    <property type="match status" value="1"/>
</dbReference>
<dbReference type="InterPro" id="IPR001082">
    <property type="entry name" value="Pilin"/>
</dbReference>
<dbReference type="Gene3D" id="3.30.700.10">
    <property type="entry name" value="Glycoprotein, Type 4 Pilin"/>
    <property type="match status" value="1"/>
</dbReference>
<feature type="transmembrane region" description="Helical" evidence="2">
    <location>
        <begin position="92"/>
        <end position="117"/>
    </location>
</feature>
<evidence type="ECO:0000256" key="2">
    <source>
        <dbReference type="SAM" id="Phobius"/>
    </source>
</evidence>
<dbReference type="GO" id="GO:0009289">
    <property type="term" value="C:pilus"/>
    <property type="evidence" value="ECO:0007669"/>
    <property type="project" value="InterPro"/>
</dbReference>
<dbReference type="InterPro" id="IPR045584">
    <property type="entry name" value="Pilin-like"/>
</dbReference>
<accession>A0A091AX12</accession>
<dbReference type="GO" id="GO:0007155">
    <property type="term" value="P:cell adhesion"/>
    <property type="evidence" value="ECO:0007669"/>
    <property type="project" value="InterPro"/>
</dbReference>
<organism evidence="4 5">
    <name type="scientific">Arenimonas oryziterrae DSM 21050 = YC6267</name>
    <dbReference type="NCBI Taxonomy" id="1121015"/>
    <lineage>
        <taxon>Bacteria</taxon>
        <taxon>Pseudomonadati</taxon>
        <taxon>Pseudomonadota</taxon>
        <taxon>Gammaproteobacteria</taxon>
        <taxon>Lysobacterales</taxon>
        <taxon>Lysobacteraceae</taxon>
        <taxon>Arenimonas</taxon>
    </lineage>
</organism>
<feature type="domain" description="GYF" evidence="3">
    <location>
        <begin position="4"/>
        <end position="48"/>
    </location>
</feature>
<dbReference type="InterPro" id="IPR025640">
    <property type="entry name" value="GYF_2"/>
</dbReference>